<dbReference type="Gene3D" id="3.40.50.2300">
    <property type="match status" value="1"/>
</dbReference>
<protein>
    <submittedName>
        <fullName evidence="4">Response regulator transcription factor</fullName>
    </submittedName>
</protein>
<comment type="caution">
    <text evidence="4">The sequence shown here is derived from an EMBL/GenBank/DDBJ whole genome shotgun (WGS) entry which is preliminary data.</text>
</comment>
<dbReference type="SUPFAM" id="SSF52172">
    <property type="entry name" value="CheY-like"/>
    <property type="match status" value="1"/>
</dbReference>
<dbReference type="Pfam" id="PF04397">
    <property type="entry name" value="LytTR"/>
    <property type="match status" value="1"/>
</dbReference>
<proteinExistence type="predicted"/>
<dbReference type="Pfam" id="PF00072">
    <property type="entry name" value="Response_reg"/>
    <property type="match status" value="1"/>
</dbReference>
<dbReference type="InterPro" id="IPR046947">
    <property type="entry name" value="LytR-like"/>
</dbReference>
<evidence type="ECO:0000313" key="5">
    <source>
        <dbReference type="Proteomes" id="UP000676386"/>
    </source>
</evidence>
<dbReference type="InterPro" id="IPR007492">
    <property type="entry name" value="LytTR_DNA-bd_dom"/>
</dbReference>
<organism evidence="4 5">
    <name type="scientific">Chitinophaga hostae</name>
    <dbReference type="NCBI Taxonomy" id="2831022"/>
    <lineage>
        <taxon>Bacteria</taxon>
        <taxon>Pseudomonadati</taxon>
        <taxon>Bacteroidota</taxon>
        <taxon>Chitinophagia</taxon>
        <taxon>Chitinophagales</taxon>
        <taxon>Chitinophagaceae</taxon>
        <taxon>Chitinophaga</taxon>
    </lineage>
</organism>
<accession>A0ABS5IWC2</accession>
<keyword evidence="1" id="KW-0597">Phosphoprotein</keyword>
<feature type="domain" description="Response regulatory" evidence="2">
    <location>
        <begin position="5"/>
        <end position="116"/>
    </location>
</feature>
<keyword evidence="5" id="KW-1185">Reference proteome</keyword>
<evidence type="ECO:0000259" key="3">
    <source>
        <dbReference type="PROSITE" id="PS50930"/>
    </source>
</evidence>
<dbReference type="RefSeq" id="WP_211972268.1">
    <property type="nucleotide sequence ID" value="NZ_CBFHAM010000020.1"/>
</dbReference>
<dbReference type="Gene3D" id="2.40.50.1020">
    <property type="entry name" value="LytTr DNA-binding domain"/>
    <property type="match status" value="1"/>
</dbReference>
<evidence type="ECO:0000259" key="2">
    <source>
        <dbReference type="PROSITE" id="PS50110"/>
    </source>
</evidence>
<dbReference type="InterPro" id="IPR011006">
    <property type="entry name" value="CheY-like_superfamily"/>
</dbReference>
<sequence length="238" mass="27549">MKKLSCIIVDDEPVARKILQEFVEQVPFLDLQDKFENAVKAEAFLKNNTTDLIFLDIEMPKVSGLQFLQKMNVDAMVIITTAFPQYALDGYELDIIDYLLKPFAWSRFLKAVHKAKDYMQMKTITTGATPPPSYIFIKSEKRIEKIELSDILYAESIGNYVTIHTERKNIIAYLTMKSLENQLPSNDFIKIHQSYLVNCARIDAIEGNEIRIGSSALPMSRNYREMVMKIIHQRMLKR</sequence>
<gene>
    <name evidence="4" type="ORF">KE626_07560</name>
</gene>
<dbReference type="EMBL" id="JAGTXB010000003">
    <property type="protein sequence ID" value="MBS0027160.1"/>
    <property type="molecule type" value="Genomic_DNA"/>
</dbReference>
<reference evidence="4 5" key="1">
    <citation type="submission" date="2021-04" db="EMBL/GenBank/DDBJ databases">
        <title>Chitinophaga sp. nov., isolated from the rhizosphere soil.</title>
        <authorList>
            <person name="He S."/>
        </authorList>
    </citation>
    <scope>NUCLEOTIDE SEQUENCE [LARGE SCALE GENOMIC DNA]</scope>
    <source>
        <strain evidence="4 5">2R12</strain>
    </source>
</reference>
<feature type="domain" description="HTH LytTR-type" evidence="3">
    <location>
        <begin position="135"/>
        <end position="233"/>
    </location>
</feature>
<dbReference type="PANTHER" id="PTHR37299:SF1">
    <property type="entry name" value="STAGE 0 SPORULATION PROTEIN A HOMOLOG"/>
    <property type="match status" value="1"/>
</dbReference>
<dbReference type="InterPro" id="IPR001789">
    <property type="entry name" value="Sig_transdc_resp-reg_receiver"/>
</dbReference>
<dbReference type="PROSITE" id="PS50110">
    <property type="entry name" value="RESPONSE_REGULATORY"/>
    <property type="match status" value="1"/>
</dbReference>
<evidence type="ECO:0000313" key="4">
    <source>
        <dbReference type="EMBL" id="MBS0027160.1"/>
    </source>
</evidence>
<dbReference type="Proteomes" id="UP000676386">
    <property type="component" value="Unassembled WGS sequence"/>
</dbReference>
<feature type="modified residue" description="4-aspartylphosphate" evidence="1">
    <location>
        <position position="56"/>
    </location>
</feature>
<dbReference type="PROSITE" id="PS50930">
    <property type="entry name" value="HTH_LYTTR"/>
    <property type="match status" value="1"/>
</dbReference>
<dbReference type="PANTHER" id="PTHR37299">
    <property type="entry name" value="TRANSCRIPTIONAL REGULATOR-RELATED"/>
    <property type="match status" value="1"/>
</dbReference>
<dbReference type="SMART" id="SM00850">
    <property type="entry name" value="LytTR"/>
    <property type="match status" value="1"/>
</dbReference>
<dbReference type="SMART" id="SM00448">
    <property type="entry name" value="REC"/>
    <property type="match status" value="1"/>
</dbReference>
<evidence type="ECO:0000256" key="1">
    <source>
        <dbReference type="PROSITE-ProRule" id="PRU00169"/>
    </source>
</evidence>
<name>A0ABS5IWC2_9BACT</name>